<evidence type="ECO:0000256" key="2">
    <source>
        <dbReference type="ARBA" id="ARBA00023002"/>
    </source>
</evidence>
<name>A0ABV6LR92_9BACI</name>
<dbReference type="Gene3D" id="3.40.50.720">
    <property type="entry name" value="NAD(P)-binding Rossmann-like Domain"/>
    <property type="match status" value="1"/>
</dbReference>
<dbReference type="GO" id="GO:0016491">
    <property type="term" value="F:oxidoreductase activity"/>
    <property type="evidence" value="ECO:0007669"/>
    <property type="project" value="UniProtKB-KW"/>
</dbReference>
<evidence type="ECO:0000256" key="1">
    <source>
        <dbReference type="ARBA" id="ARBA00006484"/>
    </source>
</evidence>
<dbReference type="Pfam" id="PF00106">
    <property type="entry name" value="adh_short"/>
    <property type="match status" value="1"/>
</dbReference>
<dbReference type="PRINTS" id="PR00081">
    <property type="entry name" value="GDHRDH"/>
</dbReference>
<dbReference type="Proteomes" id="UP001589836">
    <property type="component" value="Unassembled WGS sequence"/>
</dbReference>
<dbReference type="EC" id="1.1.-.-" evidence="4"/>
<keyword evidence="5" id="KW-1185">Reference proteome</keyword>
<dbReference type="PANTHER" id="PTHR43976">
    <property type="entry name" value="SHORT CHAIN DEHYDROGENASE"/>
    <property type="match status" value="1"/>
</dbReference>
<evidence type="ECO:0000313" key="5">
    <source>
        <dbReference type="Proteomes" id="UP001589836"/>
    </source>
</evidence>
<dbReference type="CDD" id="cd05374">
    <property type="entry name" value="17beta-HSD-like_SDR_c"/>
    <property type="match status" value="1"/>
</dbReference>
<gene>
    <name evidence="4" type="ORF">ACFFGV_15205</name>
</gene>
<dbReference type="InterPro" id="IPR020904">
    <property type="entry name" value="Sc_DH/Rdtase_CS"/>
</dbReference>
<reference evidence="4 5" key="1">
    <citation type="submission" date="2024-09" db="EMBL/GenBank/DDBJ databases">
        <authorList>
            <person name="Sun Q."/>
            <person name="Mori K."/>
        </authorList>
    </citation>
    <scope>NUCLEOTIDE SEQUENCE [LARGE SCALE GENOMIC DNA]</scope>
    <source>
        <strain evidence="4 5">NCAIM B.02529</strain>
    </source>
</reference>
<evidence type="ECO:0000256" key="3">
    <source>
        <dbReference type="RuleBase" id="RU000363"/>
    </source>
</evidence>
<dbReference type="InterPro" id="IPR051911">
    <property type="entry name" value="SDR_oxidoreductase"/>
</dbReference>
<dbReference type="SUPFAM" id="SSF51735">
    <property type="entry name" value="NAD(P)-binding Rossmann-fold domains"/>
    <property type="match status" value="1"/>
</dbReference>
<evidence type="ECO:0000313" key="4">
    <source>
        <dbReference type="EMBL" id="MFC0524925.1"/>
    </source>
</evidence>
<organism evidence="4 5">
    <name type="scientific">Pontibacillus salicampi</name>
    <dbReference type="NCBI Taxonomy" id="1449801"/>
    <lineage>
        <taxon>Bacteria</taxon>
        <taxon>Bacillati</taxon>
        <taxon>Bacillota</taxon>
        <taxon>Bacilli</taxon>
        <taxon>Bacillales</taxon>
        <taxon>Bacillaceae</taxon>
        <taxon>Pontibacillus</taxon>
    </lineage>
</organism>
<dbReference type="InterPro" id="IPR002347">
    <property type="entry name" value="SDR_fam"/>
</dbReference>
<dbReference type="EMBL" id="JBHLTP010000012">
    <property type="protein sequence ID" value="MFC0524925.1"/>
    <property type="molecule type" value="Genomic_DNA"/>
</dbReference>
<protein>
    <submittedName>
        <fullName evidence="4">SDR family oxidoreductase</fullName>
        <ecNumber evidence="4">1.1.-.-</ecNumber>
    </submittedName>
</protein>
<sequence>MVEYDKTSQDKVRLADLLIRRGGMTMQKQIAVVTGTSTGLGLGMTEVLAKAGWKVYATMRNLEKAGGIHDLQQEGFDIELLQLDVQAQESIDQAIQTVIDKDGKIDLFINNAGIGFVKTTEQLTEEEYQNVFDINTFGQIRATKAVLPHMREQKQGRIVSISSVGGLVGQPLNEIYCASKFALEGYYESLASYITPYFGVEFMIVEPGGISSEFVNSIIADLEKHGGFPKGDYEQVFNDYTGERIGREEGVFQTPEEVAEVIFEQLNADELPLRIRTSSWAENFTKFKTEADPTGRKQRDYVVSSLLGK</sequence>
<proteinExistence type="inferred from homology"/>
<dbReference type="InterPro" id="IPR036291">
    <property type="entry name" value="NAD(P)-bd_dom_sf"/>
</dbReference>
<dbReference type="PROSITE" id="PS00061">
    <property type="entry name" value="ADH_SHORT"/>
    <property type="match status" value="1"/>
</dbReference>
<comment type="similarity">
    <text evidence="1 3">Belongs to the short-chain dehydrogenases/reductases (SDR) family.</text>
</comment>
<comment type="caution">
    <text evidence="4">The sequence shown here is derived from an EMBL/GenBank/DDBJ whole genome shotgun (WGS) entry which is preliminary data.</text>
</comment>
<dbReference type="RefSeq" id="WP_377349493.1">
    <property type="nucleotide sequence ID" value="NZ_JBHLTP010000012.1"/>
</dbReference>
<accession>A0ABV6LR92</accession>
<keyword evidence="2 4" id="KW-0560">Oxidoreductase</keyword>
<dbReference type="PRINTS" id="PR00080">
    <property type="entry name" value="SDRFAMILY"/>
</dbReference>
<dbReference type="PANTHER" id="PTHR43976:SF16">
    <property type="entry name" value="SHORT-CHAIN DEHYDROGENASE_REDUCTASE FAMILY PROTEIN"/>
    <property type="match status" value="1"/>
</dbReference>